<dbReference type="InterPro" id="IPR000873">
    <property type="entry name" value="AMP-dep_synth/lig_dom"/>
</dbReference>
<dbReference type="Pfam" id="PF00501">
    <property type="entry name" value="AMP-binding"/>
    <property type="match status" value="1"/>
</dbReference>
<dbReference type="GO" id="GO:0071766">
    <property type="term" value="P:Actinobacterium-type cell wall biogenesis"/>
    <property type="evidence" value="ECO:0007669"/>
    <property type="project" value="UniProtKB-ARBA"/>
</dbReference>
<comment type="similarity">
    <text evidence="1">Belongs to the ATP-dependent AMP-binding enzyme family.</text>
</comment>
<dbReference type="GO" id="GO:0006633">
    <property type="term" value="P:fatty acid biosynthetic process"/>
    <property type="evidence" value="ECO:0007669"/>
    <property type="project" value="TreeGrafter"/>
</dbReference>
<dbReference type="FunFam" id="3.40.50.12780:FF:000013">
    <property type="entry name" value="Long-chain-fatty-acid--AMP ligase FadD32"/>
    <property type="match status" value="1"/>
</dbReference>
<dbReference type="InterPro" id="IPR042099">
    <property type="entry name" value="ANL_N_sf"/>
</dbReference>
<reference evidence="5 6" key="1">
    <citation type="submission" date="2019-08" db="EMBL/GenBank/DDBJ databases">
        <authorList>
            <person name="Dong K."/>
        </authorList>
    </citation>
    <scope>NUCLEOTIDE SEQUENCE [LARGE SCALE GENOMIC DNA]</scope>
    <source>
        <strain evidence="5 6">JCM14558</strain>
    </source>
</reference>
<proteinExistence type="inferred from homology"/>
<evidence type="ECO:0000259" key="4">
    <source>
        <dbReference type="Pfam" id="PF00501"/>
    </source>
</evidence>
<keyword evidence="2" id="KW-0276">Fatty acid metabolism</keyword>
<dbReference type="AlphaFoldDB" id="A0A5C8HW06"/>
<keyword evidence="3" id="KW-0443">Lipid metabolism</keyword>
<dbReference type="GO" id="GO:0016874">
    <property type="term" value="F:ligase activity"/>
    <property type="evidence" value="ECO:0007669"/>
    <property type="project" value="UniProtKB-KW"/>
</dbReference>
<dbReference type="GO" id="GO:0005886">
    <property type="term" value="C:plasma membrane"/>
    <property type="evidence" value="ECO:0007669"/>
    <property type="project" value="TreeGrafter"/>
</dbReference>
<evidence type="ECO:0000313" key="5">
    <source>
        <dbReference type="EMBL" id="TXK10283.1"/>
    </source>
</evidence>
<protein>
    <submittedName>
        <fullName evidence="5">Fatty acyl-AMP ligase</fullName>
    </submittedName>
</protein>
<dbReference type="PROSITE" id="PS00455">
    <property type="entry name" value="AMP_BINDING"/>
    <property type="match status" value="1"/>
</dbReference>
<gene>
    <name evidence="5" type="ORF">FVP77_15675</name>
</gene>
<dbReference type="InterPro" id="IPR020845">
    <property type="entry name" value="AMP-binding_CS"/>
</dbReference>
<dbReference type="PANTHER" id="PTHR22754">
    <property type="entry name" value="DISCO-INTERACTING PROTEIN 2 DIP2 -RELATED"/>
    <property type="match status" value="1"/>
</dbReference>
<comment type="caution">
    <text evidence="5">The sequence shown here is derived from an EMBL/GenBank/DDBJ whole genome shotgun (WGS) entry which is preliminary data.</text>
</comment>
<evidence type="ECO:0000313" key="6">
    <source>
        <dbReference type="Proteomes" id="UP000321034"/>
    </source>
</evidence>
<dbReference type="Gene3D" id="3.40.50.12780">
    <property type="entry name" value="N-terminal domain of ligase-like"/>
    <property type="match status" value="1"/>
</dbReference>
<evidence type="ECO:0000256" key="3">
    <source>
        <dbReference type="ARBA" id="ARBA00023098"/>
    </source>
</evidence>
<dbReference type="RefSeq" id="WP_147895458.1">
    <property type="nucleotide sequence ID" value="NZ_BAAANR010000001.1"/>
</dbReference>
<dbReference type="EMBL" id="VRSV01000002">
    <property type="protein sequence ID" value="TXK10283.1"/>
    <property type="molecule type" value="Genomic_DNA"/>
</dbReference>
<name>A0A5C8HW06_9MICO</name>
<dbReference type="Proteomes" id="UP000321034">
    <property type="component" value="Unassembled WGS sequence"/>
</dbReference>
<dbReference type="GO" id="GO:0070566">
    <property type="term" value="F:adenylyltransferase activity"/>
    <property type="evidence" value="ECO:0007669"/>
    <property type="project" value="TreeGrafter"/>
</dbReference>
<keyword evidence="5" id="KW-0436">Ligase</keyword>
<feature type="domain" description="AMP-dependent synthetase/ligase" evidence="4">
    <location>
        <begin position="37"/>
        <end position="405"/>
    </location>
</feature>
<dbReference type="Gene3D" id="3.30.300.30">
    <property type="match status" value="1"/>
</dbReference>
<dbReference type="PANTHER" id="PTHR22754:SF32">
    <property type="entry name" value="DISCO-INTERACTING PROTEIN 2"/>
    <property type="match status" value="1"/>
</dbReference>
<evidence type="ECO:0000256" key="2">
    <source>
        <dbReference type="ARBA" id="ARBA00022832"/>
    </source>
</evidence>
<keyword evidence="6" id="KW-1185">Reference proteome</keyword>
<dbReference type="OrthoDB" id="3671040at2"/>
<accession>A0A5C8HW06</accession>
<organism evidence="5 6">
    <name type="scientific">Microbacterium hatanonis</name>
    <dbReference type="NCBI Taxonomy" id="404366"/>
    <lineage>
        <taxon>Bacteria</taxon>
        <taxon>Bacillati</taxon>
        <taxon>Actinomycetota</taxon>
        <taxon>Actinomycetes</taxon>
        <taxon>Micrococcales</taxon>
        <taxon>Microbacteriaceae</taxon>
        <taxon>Microbacterium</taxon>
    </lineage>
</organism>
<evidence type="ECO:0000256" key="1">
    <source>
        <dbReference type="ARBA" id="ARBA00006432"/>
    </source>
</evidence>
<sequence>MTSATLITALRTTAATVGDEKGVRFYADPTTSTFRGWRELDERARRIAQSLQAAGHQPGERVIIALAPGLQWPDAAYGALYAGLVLVPAPVVGYGTTGALAARINGLAAASEASLVLTEPAIVAALGEDADTIELPVRVIDDLLAGDADAWVEPGIDGDATSFLLYTSGSTGDPKGVIGTHGTFLATTETCAELFSLDSTSVLVGWAPLHHAMGLIIQVILPAVLGADSIMLATDQFQRRPIVWLQLISRHRATMSVAGNFAFALSAKLATDAQVAELDLSSLTTLLCGSEPVRAETLDAFLTRFASTGITADAVLPAFGMTEAMLITSKRPGRPIRFTSFDAAEVSVGRLVGAEGEGSVAMVSNGQPASNTSVVIVDPDTLEPVADGTVGEVWVSSPMVGPGYFLRPDATAETFGHRLPGSEHEYLRSGDLASIVDDELYVTGRLKEVIIVRGRNLYPQDIEATAATAHPAVGISAAFELDGHPSAVGIVAEYDAEALAGTTLPDLAEALRATLTQRVSLPSVAVALVEPGLLPRTPTGKVRRRPTLAAIEAGSLTTTFSRGYRDAVATAH</sequence>
<dbReference type="SUPFAM" id="SSF56801">
    <property type="entry name" value="Acetyl-CoA synthetase-like"/>
    <property type="match status" value="1"/>
</dbReference>
<dbReference type="InterPro" id="IPR045851">
    <property type="entry name" value="AMP-bd_C_sf"/>
</dbReference>